<keyword evidence="1" id="KW-0472">Membrane</keyword>
<feature type="transmembrane region" description="Helical" evidence="1">
    <location>
        <begin position="64"/>
        <end position="88"/>
    </location>
</feature>
<organism evidence="2 3">
    <name type="scientific">Acinetobacter equi</name>
    <dbReference type="NCBI Taxonomy" id="1324350"/>
    <lineage>
        <taxon>Bacteria</taxon>
        <taxon>Pseudomonadati</taxon>
        <taxon>Pseudomonadota</taxon>
        <taxon>Gammaproteobacteria</taxon>
        <taxon>Moraxellales</taxon>
        <taxon>Moraxellaceae</taxon>
        <taxon>Acinetobacter</taxon>
    </lineage>
</organism>
<sequence>MSHNLILVTWNESAKAFESFTQLKDSPINKIHEVSILQRQKDGKFKIEDQINPDQDNGIWSGSLIGALVGILGGPFGVILGFTAGALIGESFDIDHEKEDLAVLGRISQALPVGATGLLIDIYEETEDFLDAFFQKTGATIYRWDYDEVQSEIEASLEAWQESQRIANITLKEKKKSEHRLHRKEKWDAFKAHFHK</sequence>
<dbReference type="EMBL" id="CP012808">
    <property type="protein sequence ID" value="ALH96456.1"/>
    <property type="molecule type" value="Genomic_DNA"/>
</dbReference>
<keyword evidence="3" id="KW-1185">Reference proteome</keyword>
<proteinExistence type="predicted"/>
<evidence type="ECO:0000313" key="2">
    <source>
        <dbReference type="EMBL" id="ALH96456.1"/>
    </source>
</evidence>
<dbReference type="RefSeq" id="WP_054582335.1">
    <property type="nucleotide sequence ID" value="NZ_CP012808.1"/>
</dbReference>
<protein>
    <recommendedName>
        <fullName evidence="4">DUF1269 domain-containing protein</fullName>
    </recommendedName>
</protein>
<dbReference type="OrthoDB" id="6688591at2"/>
<name>A0A0N9W405_9GAMM</name>
<dbReference type="STRING" id="1324350.AOY20_13400"/>
<accession>A0A0N9W405</accession>
<dbReference type="Proteomes" id="UP000064939">
    <property type="component" value="Chromosome"/>
</dbReference>
<dbReference type="KEGG" id="aei:AOY20_13400"/>
<evidence type="ECO:0008006" key="4">
    <source>
        <dbReference type="Google" id="ProtNLM"/>
    </source>
</evidence>
<keyword evidence="1" id="KW-1133">Transmembrane helix</keyword>
<keyword evidence="1" id="KW-0812">Transmembrane</keyword>
<evidence type="ECO:0000256" key="1">
    <source>
        <dbReference type="SAM" id="Phobius"/>
    </source>
</evidence>
<reference evidence="2 3" key="1">
    <citation type="journal article" date="2015" name="Int. J. Syst. Evol. Microbiol.">
        <title>Acinetobacter equi sp. nov. isolated from horse faeces.</title>
        <authorList>
            <person name="Poppel M.T."/>
            <person name="Skiebe E."/>
            <person name="Laue M."/>
            <person name="Bergmann H."/>
            <person name="Ebersberger I."/>
            <person name="Garn T."/>
            <person name="Fruth A."/>
            <person name="Baumgardt S."/>
            <person name="Busse H.J."/>
            <person name="Wilharm G."/>
        </authorList>
    </citation>
    <scope>NUCLEOTIDE SEQUENCE [LARGE SCALE GENOMIC DNA]</scope>
    <source>
        <strain evidence="2 3">114</strain>
    </source>
</reference>
<dbReference type="AlphaFoldDB" id="A0A0N9W405"/>
<gene>
    <name evidence="2" type="ORF">AOY20_13400</name>
</gene>
<evidence type="ECO:0000313" key="3">
    <source>
        <dbReference type="Proteomes" id="UP000064939"/>
    </source>
</evidence>